<dbReference type="Gene3D" id="6.10.250.600">
    <property type="match status" value="1"/>
</dbReference>
<dbReference type="RefSeq" id="WP_147153496.1">
    <property type="nucleotide sequence ID" value="NZ_BKAJ01000098.1"/>
</dbReference>
<dbReference type="InterPro" id="IPR006091">
    <property type="entry name" value="Acyl-CoA_Oxase/DH_mid-dom"/>
</dbReference>
<dbReference type="AlphaFoldDB" id="A0A512NHC8"/>
<evidence type="ECO:0000259" key="6">
    <source>
        <dbReference type="Pfam" id="PF00441"/>
    </source>
</evidence>
<dbReference type="SUPFAM" id="SSF47203">
    <property type="entry name" value="Acyl-CoA dehydrogenase C-terminal domain-like"/>
    <property type="match status" value="1"/>
</dbReference>
<comment type="cofactor">
    <cofactor evidence="1 5">
        <name>FAD</name>
        <dbReference type="ChEBI" id="CHEBI:57692"/>
    </cofactor>
</comment>
<evidence type="ECO:0000259" key="8">
    <source>
        <dbReference type="Pfam" id="PF18158"/>
    </source>
</evidence>
<evidence type="ECO:0000256" key="2">
    <source>
        <dbReference type="ARBA" id="ARBA00009347"/>
    </source>
</evidence>
<protein>
    <submittedName>
        <fullName evidence="9">Acyl-CoA dehydrogenase</fullName>
    </submittedName>
</protein>
<dbReference type="Proteomes" id="UP000321058">
    <property type="component" value="Unassembled WGS sequence"/>
</dbReference>
<evidence type="ECO:0000256" key="1">
    <source>
        <dbReference type="ARBA" id="ARBA00001974"/>
    </source>
</evidence>
<gene>
    <name evidence="9" type="primary">aidB</name>
    <name evidence="9" type="ORF">RSO01_55150</name>
</gene>
<proteinExistence type="inferred from homology"/>
<dbReference type="InterPro" id="IPR006089">
    <property type="entry name" value="Acyl-CoA_DH_CS"/>
</dbReference>
<dbReference type="InterPro" id="IPR009100">
    <property type="entry name" value="AcylCoA_DH/oxidase_NM_dom_sf"/>
</dbReference>
<keyword evidence="4 5" id="KW-0274">FAD</keyword>
<dbReference type="SUPFAM" id="SSF56645">
    <property type="entry name" value="Acyl-CoA dehydrogenase NM domain-like"/>
    <property type="match status" value="1"/>
</dbReference>
<dbReference type="Gene3D" id="1.20.140.10">
    <property type="entry name" value="Butyryl-CoA Dehydrogenase, subunit A, domain 3"/>
    <property type="match status" value="1"/>
</dbReference>
<keyword evidence="10" id="KW-1185">Reference proteome</keyword>
<dbReference type="InterPro" id="IPR041504">
    <property type="entry name" value="AidB_N"/>
</dbReference>
<dbReference type="InterPro" id="IPR009075">
    <property type="entry name" value="AcylCo_DH/oxidase_C"/>
</dbReference>
<feature type="domain" description="Adaptive response protein AidB N-terminal" evidence="8">
    <location>
        <begin position="12"/>
        <end position="166"/>
    </location>
</feature>
<comment type="similarity">
    <text evidence="2 5">Belongs to the acyl-CoA dehydrogenase family.</text>
</comment>
<dbReference type="EMBL" id="BKAJ01000098">
    <property type="protein sequence ID" value="GEP58349.1"/>
    <property type="molecule type" value="Genomic_DNA"/>
</dbReference>
<accession>A0A512NHC8</accession>
<dbReference type="InterPro" id="IPR036250">
    <property type="entry name" value="AcylCo_DH-like_C"/>
</dbReference>
<reference evidence="9 10" key="1">
    <citation type="submission" date="2019-07" db="EMBL/GenBank/DDBJ databases">
        <title>Whole genome shotgun sequence of Reyranella soli NBRC 108950.</title>
        <authorList>
            <person name="Hosoyama A."/>
            <person name="Uohara A."/>
            <person name="Ohji S."/>
            <person name="Ichikawa N."/>
        </authorList>
    </citation>
    <scope>NUCLEOTIDE SEQUENCE [LARGE SCALE GENOMIC DNA]</scope>
    <source>
        <strain evidence="9 10">NBRC 108950</strain>
    </source>
</reference>
<evidence type="ECO:0000313" key="9">
    <source>
        <dbReference type="EMBL" id="GEP58349.1"/>
    </source>
</evidence>
<sequence length="541" mass="58274">MSSGLLEDASFNQSPAFGDVDLFSADRPLADAAARAGLDLANLSACGKDYGALATLDLGRVANENPPKLHLVDGKGNRLDLVEFHPAYHAMMTKSIGHGIHASAHDGSDKPGPASTRAVRLYLATQAESGHMCPITMTHACIGALRSEPALLAKWLPKIQTRTYDPRPLPWWEKNGVTLGMGMTERQGGTDVRANITRAVAHGDHVEITGHKWFMSAPMCDAFLVLAQAEGGLTCYLMPRYRPDGSKNQIRFQRLKDKLGNKSNASSEVEFHGAYAERVGAEGAGVRTIIEMVNLTRLDCAIASAGQSRIALSQALHHIRNRSVFQRRLADQPSMRATVADLALELEAQVALVFRLCRASERAHDDLAEAAYVRLLTPAVKFLVCKSTPQLVYESLECLGGNGYTEDLPLARYFRESPLNAIWEGSGNVMALDVLRAAGRHPDQAMATVNALARTAAPAFDVRPLAETLAKVLQSGDAERRARFLCEGLAKIAALAALAEAKSDFATLYGDTRLKGACFAQFGTADLGSAEQALMDRALAA</sequence>
<dbReference type="PANTHER" id="PTHR42707">
    <property type="entry name" value="ACYL-COA DEHYDROGENASE"/>
    <property type="match status" value="1"/>
</dbReference>
<evidence type="ECO:0000259" key="7">
    <source>
        <dbReference type="Pfam" id="PF02770"/>
    </source>
</evidence>
<dbReference type="PANTHER" id="PTHR42707:SF3">
    <property type="entry name" value="ACYL-COA DEHYDROGENASE AIDB-RELATED"/>
    <property type="match status" value="1"/>
</dbReference>
<dbReference type="OrthoDB" id="9771038at2"/>
<evidence type="ECO:0000256" key="5">
    <source>
        <dbReference type="RuleBase" id="RU362125"/>
    </source>
</evidence>
<dbReference type="Gene3D" id="2.40.110.20">
    <property type="match status" value="1"/>
</dbReference>
<dbReference type="PROSITE" id="PS00073">
    <property type="entry name" value="ACYL_COA_DH_2"/>
    <property type="match status" value="1"/>
</dbReference>
<feature type="domain" description="Acyl-CoA oxidase/dehydrogenase middle" evidence="7">
    <location>
        <begin position="181"/>
        <end position="272"/>
    </location>
</feature>
<evidence type="ECO:0000313" key="10">
    <source>
        <dbReference type="Proteomes" id="UP000321058"/>
    </source>
</evidence>
<evidence type="ECO:0000256" key="4">
    <source>
        <dbReference type="ARBA" id="ARBA00022827"/>
    </source>
</evidence>
<dbReference type="Pfam" id="PF18158">
    <property type="entry name" value="AidB_N"/>
    <property type="match status" value="1"/>
</dbReference>
<dbReference type="GO" id="GO:0003995">
    <property type="term" value="F:acyl-CoA dehydrogenase activity"/>
    <property type="evidence" value="ECO:0007669"/>
    <property type="project" value="InterPro"/>
</dbReference>
<dbReference type="Pfam" id="PF00441">
    <property type="entry name" value="Acyl-CoA_dh_1"/>
    <property type="match status" value="1"/>
</dbReference>
<name>A0A512NHC8_9HYPH</name>
<organism evidence="9 10">
    <name type="scientific">Reyranella soli</name>
    <dbReference type="NCBI Taxonomy" id="1230389"/>
    <lineage>
        <taxon>Bacteria</taxon>
        <taxon>Pseudomonadati</taxon>
        <taxon>Pseudomonadota</taxon>
        <taxon>Alphaproteobacteria</taxon>
        <taxon>Hyphomicrobiales</taxon>
        <taxon>Reyranellaceae</taxon>
        <taxon>Reyranella</taxon>
    </lineage>
</organism>
<feature type="domain" description="Acyl-CoA dehydrogenase/oxidase C-terminal" evidence="6">
    <location>
        <begin position="283"/>
        <end position="437"/>
    </location>
</feature>
<keyword evidence="5" id="KW-0560">Oxidoreductase</keyword>
<comment type="caution">
    <text evidence="9">The sequence shown here is derived from an EMBL/GenBank/DDBJ whole genome shotgun (WGS) entry which is preliminary data.</text>
</comment>
<keyword evidence="3 5" id="KW-0285">Flavoprotein</keyword>
<dbReference type="InterPro" id="IPR052904">
    <property type="entry name" value="Acyl-CoA_dehydrogenase-like"/>
</dbReference>
<evidence type="ECO:0000256" key="3">
    <source>
        <dbReference type="ARBA" id="ARBA00022630"/>
    </source>
</evidence>
<dbReference type="Pfam" id="PF02770">
    <property type="entry name" value="Acyl-CoA_dh_M"/>
    <property type="match status" value="1"/>
</dbReference>